<dbReference type="EMBL" id="CABFNO020001361">
    <property type="protein sequence ID" value="CAG9983191.1"/>
    <property type="molecule type" value="Genomic_DNA"/>
</dbReference>
<evidence type="ECO:0000313" key="3">
    <source>
        <dbReference type="Proteomes" id="UP000754883"/>
    </source>
</evidence>
<organism evidence="2 3">
    <name type="scientific">Clonostachys byssicola</name>
    <dbReference type="NCBI Taxonomy" id="160290"/>
    <lineage>
        <taxon>Eukaryota</taxon>
        <taxon>Fungi</taxon>
        <taxon>Dikarya</taxon>
        <taxon>Ascomycota</taxon>
        <taxon>Pezizomycotina</taxon>
        <taxon>Sordariomycetes</taxon>
        <taxon>Hypocreomycetidae</taxon>
        <taxon>Hypocreales</taxon>
        <taxon>Bionectriaceae</taxon>
        <taxon>Clonostachys</taxon>
    </lineage>
</organism>
<evidence type="ECO:0000313" key="2">
    <source>
        <dbReference type="EMBL" id="CAG9983191.1"/>
    </source>
</evidence>
<comment type="caution">
    <text evidence="2">The sequence shown here is derived from an EMBL/GenBank/DDBJ whole genome shotgun (WGS) entry which is preliminary data.</text>
</comment>
<proteinExistence type="predicted"/>
<dbReference type="Gene3D" id="2.120.10.30">
    <property type="entry name" value="TolB, C-terminal domain"/>
    <property type="match status" value="1"/>
</dbReference>
<dbReference type="AlphaFoldDB" id="A0A9N9UCP8"/>
<dbReference type="SUPFAM" id="SSF82171">
    <property type="entry name" value="DPP6 N-terminal domain-like"/>
    <property type="match status" value="1"/>
</dbReference>
<dbReference type="InterPro" id="IPR011042">
    <property type="entry name" value="6-blade_b-propeller_TolB-like"/>
</dbReference>
<dbReference type="OrthoDB" id="194468at2759"/>
<keyword evidence="3" id="KW-1185">Reference proteome</keyword>
<gene>
    <name evidence="2" type="ORF">CBYS24578_00010203</name>
</gene>
<protein>
    <submittedName>
        <fullName evidence="2">Uncharacterized protein</fullName>
    </submittedName>
</protein>
<sequence length="456" mass="50868">MGFQERGHVFAPPAMSLPGRRGLLDGRHNSVLLQFFAIVGIVYTSSCLWKTNWKISPQLKRLSNPNSQDIDPDTDYPPRPAEEQWDISTSYPYPKKLVKTVSEGTWLRITTHPSKPEIVFDMLGDLYCMSTEGNADEVAIPLLSEAEFSRDGTRLVLISDAGFGVDNVWTMPYTGCEDMGRRSMEQRRKSTVQQTNSTFRFFSSPAFHPTDAKIVATKWFLIGRPNGAGEVWEFLLLDNNTGRLLERGGKRIVQRKLPPSWSASQYPQSQLGSEQAQYTPSGDGIIFSRNIKDDMSGKFSYNKDVHACINAVFILNTTTGRTSEVVAATQSEPNKPASPGGANMPRLSSDGMTLAFVRRSGEKEVLALKDMRSGTVHYVWDGLSYDLSTIPAFMGAYPNYGWADNDTSIIIWSQGKIWKIRIGINALEERIAAGDARQLPFSATIDLAQQDSQRRK</sequence>
<evidence type="ECO:0000256" key="1">
    <source>
        <dbReference type="SAM" id="MobiDB-lite"/>
    </source>
</evidence>
<feature type="region of interest" description="Disordered" evidence="1">
    <location>
        <begin position="61"/>
        <end position="85"/>
    </location>
</feature>
<name>A0A9N9UCP8_9HYPO</name>
<reference evidence="2" key="1">
    <citation type="submission" date="2021-10" db="EMBL/GenBank/DDBJ databases">
        <authorList>
            <person name="Piombo E."/>
        </authorList>
    </citation>
    <scope>NUCLEOTIDE SEQUENCE</scope>
</reference>
<dbReference type="Proteomes" id="UP000754883">
    <property type="component" value="Unassembled WGS sequence"/>
</dbReference>
<accession>A0A9N9UCP8</accession>